<sequence length="52" mass="5745">MIGIQIGETLRENVEFFSLGSLSTSELVSMNIFSTKLTTVPPRETKAVKKTN</sequence>
<evidence type="ECO:0000313" key="3">
    <source>
        <dbReference type="Proteomes" id="UP000006727"/>
    </source>
</evidence>
<dbReference type="InParanoid" id="A0A2K1L7Z2"/>
<keyword evidence="3" id="KW-1185">Reference proteome</keyword>
<name>A0A2K1L7Z2_PHYPA</name>
<proteinExistence type="predicted"/>
<dbReference type="AlphaFoldDB" id="A0A2K1L7Z2"/>
<reference evidence="2" key="3">
    <citation type="submission" date="2020-12" db="UniProtKB">
        <authorList>
            <consortium name="EnsemblPlants"/>
        </authorList>
    </citation>
    <scope>IDENTIFICATION</scope>
</reference>
<evidence type="ECO:0000313" key="1">
    <source>
        <dbReference type="EMBL" id="PNR62146.1"/>
    </source>
</evidence>
<dbReference type="Gramene" id="Pp3c1_12620V3.1">
    <property type="protein sequence ID" value="Pp3c1_12620V3.1"/>
    <property type="gene ID" value="Pp3c1_12620"/>
</dbReference>
<evidence type="ECO:0000313" key="2">
    <source>
        <dbReference type="EnsemblPlants" id="Pp3c1_12620V3.1"/>
    </source>
</evidence>
<reference evidence="1 3" key="2">
    <citation type="journal article" date="2018" name="Plant J.">
        <title>The Physcomitrella patens chromosome-scale assembly reveals moss genome structure and evolution.</title>
        <authorList>
            <person name="Lang D."/>
            <person name="Ullrich K.K."/>
            <person name="Murat F."/>
            <person name="Fuchs J."/>
            <person name="Jenkins J."/>
            <person name="Haas F.B."/>
            <person name="Piednoel M."/>
            <person name="Gundlach H."/>
            <person name="Van Bel M."/>
            <person name="Meyberg R."/>
            <person name="Vives C."/>
            <person name="Morata J."/>
            <person name="Symeonidi A."/>
            <person name="Hiss M."/>
            <person name="Muchero W."/>
            <person name="Kamisugi Y."/>
            <person name="Saleh O."/>
            <person name="Blanc G."/>
            <person name="Decker E.L."/>
            <person name="van Gessel N."/>
            <person name="Grimwood J."/>
            <person name="Hayes R.D."/>
            <person name="Graham S.W."/>
            <person name="Gunter L.E."/>
            <person name="McDaniel S.F."/>
            <person name="Hoernstein S.N.W."/>
            <person name="Larsson A."/>
            <person name="Li F.W."/>
            <person name="Perroud P.F."/>
            <person name="Phillips J."/>
            <person name="Ranjan P."/>
            <person name="Rokshar D.S."/>
            <person name="Rothfels C.J."/>
            <person name="Schneider L."/>
            <person name="Shu S."/>
            <person name="Stevenson D.W."/>
            <person name="Thummler F."/>
            <person name="Tillich M."/>
            <person name="Villarreal Aguilar J.C."/>
            <person name="Widiez T."/>
            <person name="Wong G.K."/>
            <person name="Wymore A."/>
            <person name="Zhang Y."/>
            <person name="Zimmer A.D."/>
            <person name="Quatrano R.S."/>
            <person name="Mayer K.F.X."/>
            <person name="Goodstein D."/>
            <person name="Casacuberta J.M."/>
            <person name="Vandepoele K."/>
            <person name="Reski R."/>
            <person name="Cuming A.C."/>
            <person name="Tuskan G.A."/>
            <person name="Maumus F."/>
            <person name="Salse J."/>
            <person name="Schmutz J."/>
            <person name="Rensing S.A."/>
        </authorList>
    </citation>
    <scope>NUCLEOTIDE SEQUENCE [LARGE SCALE GENOMIC DNA]</scope>
    <source>
        <strain evidence="2 3">cv. Gransden 2004</strain>
    </source>
</reference>
<dbReference type="EMBL" id="ABEU02000001">
    <property type="protein sequence ID" value="PNR62146.1"/>
    <property type="molecule type" value="Genomic_DNA"/>
</dbReference>
<dbReference type="PaxDb" id="3218-PP1S86_233V6.1"/>
<dbReference type="Proteomes" id="UP000006727">
    <property type="component" value="Chromosome 1"/>
</dbReference>
<protein>
    <submittedName>
        <fullName evidence="1 2">Uncharacterized protein</fullName>
    </submittedName>
</protein>
<organism evidence="1">
    <name type="scientific">Physcomitrium patens</name>
    <name type="common">Spreading-leaved earth moss</name>
    <name type="synonym">Physcomitrella patens</name>
    <dbReference type="NCBI Taxonomy" id="3218"/>
    <lineage>
        <taxon>Eukaryota</taxon>
        <taxon>Viridiplantae</taxon>
        <taxon>Streptophyta</taxon>
        <taxon>Embryophyta</taxon>
        <taxon>Bryophyta</taxon>
        <taxon>Bryophytina</taxon>
        <taxon>Bryopsida</taxon>
        <taxon>Funariidae</taxon>
        <taxon>Funariales</taxon>
        <taxon>Funariaceae</taxon>
        <taxon>Physcomitrium</taxon>
    </lineage>
</organism>
<reference evidence="1 3" key="1">
    <citation type="journal article" date="2008" name="Science">
        <title>The Physcomitrella genome reveals evolutionary insights into the conquest of land by plants.</title>
        <authorList>
            <person name="Rensing S."/>
            <person name="Lang D."/>
            <person name="Zimmer A."/>
            <person name="Terry A."/>
            <person name="Salamov A."/>
            <person name="Shapiro H."/>
            <person name="Nishiyama T."/>
            <person name="Perroud P.-F."/>
            <person name="Lindquist E."/>
            <person name="Kamisugi Y."/>
            <person name="Tanahashi T."/>
            <person name="Sakakibara K."/>
            <person name="Fujita T."/>
            <person name="Oishi K."/>
            <person name="Shin-I T."/>
            <person name="Kuroki Y."/>
            <person name="Toyoda A."/>
            <person name="Suzuki Y."/>
            <person name="Hashimoto A."/>
            <person name="Yamaguchi K."/>
            <person name="Sugano A."/>
            <person name="Kohara Y."/>
            <person name="Fujiyama A."/>
            <person name="Anterola A."/>
            <person name="Aoki S."/>
            <person name="Ashton N."/>
            <person name="Barbazuk W.B."/>
            <person name="Barker E."/>
            <person name="Bennetzen J."/>
            <person name="Bezanilla M."/>
            <person name="Blankenship R."/>
            <person name="Cho S.H."/>
            <person name="Dutcher S."/>
            <person name="Estelle M."/>
            <person name="Fawcett J.A."/>
            <person name="Gundlach H."/>
            <person name="Hanada K."/>
            <person name="Heyl A."/>
            <person name="Hicks K.A."/>
            <person name="Hugh J."/>
            <person name="Lohr M."/>
            <person name="Mayer K."/>
            <person name="Melkozernov A."/>
            <person name="Murata T."/>
            <person name="Nelson D."/>
            <person name="Pils B."/>
            <person name="Prigge M."/>
            <person name="Reiss B."/>
            <person name="Renner T."/>
            <person name="Rombauts S."/>
            <person name="Rushton P."/>
            <person name="Sanderfoot A."/>
            <person name="Schween G."/>
            <person name="Shiu S.-H."/>
            <person name="Stueber K."/>
            <person name="Theodoulou F.L."/>
            <person name="Tu H."/>
            <person name="Van de Peer Y."/>
            <person name="Verrier P.J."/>
            <person name="Waters E."/>
            <person name="Wood A."/>
            <person name="Yang L."/>
            <person name="Cove D."/>
            <person name="Cuming A."/>
            <person name="Hasebe M."/>
            <person name="Lucas S."/>
            <person name="Mishler D.B."/>
            <person name="Reski R."/>
            <person name="Grigoriev I."/>
            <person name="Quatrano R.S."/>
            <person name="Boore J.L."/>
        </authorList>
    </citation>
    <scope>NUCLEOTIDE SEQUENCE [LARGE SCALE GENOMIC DNA]</scope>
    <source>
        <strain evidence="2 3">cv. Gransden 2004</strain>
    </source>
</reference>
<dbReference type="EnsemblPlants" id="Pp3c1_12620V3.1">
    <property type="protein sequence ID" value="Pp3c1_12620V3.1"/>
    <property type="gene ID" value="Pp3c1_12620"/>
</dbReference>
<gene>
    <name evidence="1" type="ORF">PHYPA_000570</name>
</gene>
<accession>A0A2K1L7Z2</accession>